<dbReference type="EMBL" id="JAAIUW010000005">
    <property type="protein sequence ID" value="KAF7831066.1"/>
    <property type="molecule type" value="Genomic_DNA"/>
</dbReference>
<evidence type="ECO:0000313" key="2">
    <source>
        <dbReference type="Proteomes" id="UP000634136"/>
    </source>
</evidence>
<dbReference type="Proteomes" id="UP000634136">
    <property type="component" value="Unassembled WGS sequence"/>
</dbReference>
<keyword evidence="2" id="KW-1185">Reference proteome</keyword>
<dbReference type="AlphaFoldDB" id="A0A834WS70"/>
<organism evidence="1 2">
    <name type="scientific">Senna tora</name>
    <dbReference type="NCBI Taxonomy" id="362788"/>
    <lineage>
        <taxon>Eukaryota</taxon>
        <taxon>Viridiplantae</taxon>
        <taxon>Streptophyta</taxon>
        <taxon>Embryophyta</taxon>
        <taxon>Tracheophyta</taxon>
        <taxon>Spermatophyta</taxon>
        <taxon>Magnoliopsida</taxon>
        <taxon>eudicotyledons</taxon>
        <taxon>Gunneridae</taxon>
        <taxon>Pentapetalae</taxon>
        <taxon>rosids</taxon>
        <taxon>fabids</taxon>
        <taxon>Fabales</taxon>
        <taxon>Fabaceae</taxon>
        <taxon>Caesalpinioideae</taxon>
        <taxon>Cassia clade</taxon>
        <taxon>Senna</taxon>
    </lineage>
</organism>
<sequence>MTTSPRGTYLSPLGLKNGSKRGFSADLLFPISCISVHFLDINSQRKWFSEETSLLDRNLASDHCSNGVLRRDELEDKDLVIEIRSWKLGYSLTRATGSLYGFEFENLVVWRTSLLLFDRSFLFCLKSETQKFRELANSEDQNWII</sequence>
<gene>
    <name evidence="1" type="ORF">G2W53_013399</name>
</gene>
<name>A0A834WS70_9FABA</name>
<protein>
    <submittedName>
        <fullName evidence="1">Uncharacterized protein</fullName>
    </submittedName>
</protein>
<accession>A0A834WS70</accession>
<evidence type="ECO:0000313" key="1">
    <source>
        <dbReference type="EMBL" id="KAF7831066.1"/>
    </source>
</evidence>
<comment type="caution">
    <text evidence="1">The sequence shown here is derived from an EMBL/GenBank/DDBJ whole genome shotgun (WGS) entry which is preliminary data.</text>
</comment>
<reference evidence="1" key="1">
    <citation type="submission" date="2020-09" db="EMBL/GenBank/DDBJ databases">
        <title>Genome-Enabled Discovery of Anthraquinone Biosynthesis in Senna tora.</title>
        <authorList>
            <person name="Kang S.-H."/>
            <person name="Pandey R.P."/>
            <person name="Lee C.-M."/>
            <person name="Sim J.-S."/>
            <person name="Jeong J.-T."/>
            <person name="Choi B.-S."/>
            <person name="Jung M."/>
            <person name="Ginzburg D."/>
            <person name="Zhao K."/>
            <person name="Won S.Y."/>
            <person name="Oh T.-J."/>
            <person name="Yu Y."/>
            <person name="Kim N.-H."/>
            <person name="Lee O.R."/>
            <person name="Lee T.-H."/>
            <person name="Bashyal P."/>
            <person name="Kim T.-S."/>
            <person name="Lee W.-H."/>
            <person name="Kawkins C."/>
            <person name="Kim C.-K."/>
            <person name="Kim J.S."/>
            <person name="Ahn B.O."/>
            <person name="Rhee S.Y."/>
            <person name="Sohng J.K."/>
        </authorList>
    </citation>
    <scope>NUCLEOTIDE SEQUENCE</scope>
    <source>
        <tissue evidence="1">Leaf</tissue>
    </source>
</reference>
<proteinExistence type="predicted"/>